<dbReference type="AlphaFoldDB" id="A0A645HRE5"/>
<evidence type="ECO:0000313" key="1">
    <source>
        <dbReference type="EMBL" id="MPN41628.1"/>
    </source>
</evidence>
<sequence length="81" mass="8834">MFVDGVQGNAALLQPPGCSGDPGESGYYAAIVKYMNREMHGRGCNAAMGDGSVRFFHSTELSGKPRLKEYTVIGNEWEYGR</sequence>
<dbReference type="NCBIfam" id="TIGR04294">
    <property type="entry name" value="pre_pil_HX9DG"/>
    <property type="match status" value="1"/>
</dbReference>
<dbReference type="InterPro" id="IPR027558">
    <property type="entry name" value="Pre_pil_HX9DG_C"/>
</dbReference>
<organism evidence="1">
    <name type="scientific">bioreactor metagenome</name>
    <dbReference type="NCBI Taxonomy" id="1076179"/>
    <lineage>
        <taxon>unclassified sequences</taxon>
        <taxon>metagenomes</taxon>
        <taxon>ecological metagenomes</taxon>
    </lineage>
</organism>
<comment type="caution">
    <text evidence="1">The sequence shown here is derived from an EMBL/GenBank/DDBJ whole genome shotgun (WGS) entry which is preliminary data.</text>
</comment>
<gene>
    <name evidence="1" type="ORF">SDC9_189182</name>
</gene>
<proteinExistence type="predicted"/>
<accession>A0A645HRE5</accession>
<name>A0A645HRE5_9ZZZZ</name>
<dbReference type="EMBL" id="VSSQ01098803">
    <property type="protein sequence ID" value="MPN41628.1"/>
    <property type="molecule type" value="Genomic_DNA"/>
</dbReference>
<reference evidence="1" key="1">
    <citation type="submission" date="2019-08" db="EMBL/GenBank/DDBJ databases">
        <authorList>
            <person name="Kucharzyk K."/>
            <person name="Murdoch R.W."/>
            <person name="Higgins S."/>
            <person name="Loffler F."/>
        </authorList>
    </citation>
    <scope>NUCLEOTIDE SEQUENCE</scope>
</reference>
<protein>
    <submittedName>
        <fullName evidence="1">Uncharacterized protein</fullName>
    </submittedName>
</protein>